<organism evidence="1 2">
    <name type="scientific">Leptospira santarosai str. MOR084</name>
    <dbReference type="NCBI Taxonomy" id="1049984"/>
    <lineage>
        <taxon>Bacteria</taxon>
        <taxon>Pseudomonadati</taxon>
        <taxon>Spirochaetota</taxon>
        <taxon>Spirochaetia</taxon>
        <taxon>Leptospirales</taxon>
        <taxon>Leptospiraceae</taxon>
        <taxon>Leptospira</taxon>
    </lineage>
</organism>
<accession>A0A0E2BBK1</accession>
<keyword evidence="2" id="KW-1185">Reference proteome</keyword>
<evidence type="ECO:0000313" key="1">
    <source>
        <dbReference type="EMBL" id="EKO32269.1"/>
    </source>
</evidence>
<proteinExistence type="predicted"/>
<dbReference type="EMBL" id="AHON02000078">
    <property type="protein sequence ID" value="EKO32269.1"/>
    <property type="molecule type" value="Genomic_DNA"/>
</dbReference>
<dbReference type="NCBIfam" id="NF047775">
    <property type="entry name" value="LIC_11090_fam"/>
    <property type="match status" value="1"/>
</dbReference>
<dbReference type="AlphaFoldDB" id="A0A0E2BBK1"/>
<dbReference type="Proteomes" id="UP000006329">
    <property type="component" value="Unassembled WGS sequence"/>
</dbReference>
<comment type="caution">
    <text evidence="1">The sequence shown here is derived from an EMBL/GenBank/DDBJ whole genome shotgun (WGS) entry which is preliminary data.</text>
</comment>
<protein>
    <submittedName>
        <fullName evidence="1">Lipoprotein</fullName>
    </submittedName>
</protein>
<name>A0A0E2BBK1_9LEPT</name>
<gene>
    <name evidence="1" type="ORF">LEP1GSC179_4064</name>
</gene>
<reference evidence="1" key="1">
    <citation type="submission" date="2012-10" db="EMBL/GenBank/DDBJ databases">
        <authorList>
            <person name="Harkins D.M."/>
            <person name="Durkin A.S."/>
            <person name="Brinkac L.M."/>
            <person name="Haft D.H."/>
            <person name="Selengut J.D."/>
            <person name="Sanka R."/>
            <person name="DePew J."/>
            <person name="Purushe J."/>
            <person name="Matthias M.A."/>
            <person name="Vinetz J.M."/>
            <person name="Sutton G.G."/>
            <person name="Nierman W.C."/>
            <person name="Fouts D.E."/>
        </authorList>
    </citation>
    <scope>NUCLEOTIDE SEQUENCE [LARGE SCALE GENOMIC DNA]</scope>
    <source>
        <strain evidence="1">MOR084</strain>
    </source>
</reference>
<dbReference type="InterPro" id="IPR058083">
    <property type="entry name" value="LIC_11090-like"/>
</dbReference>
<dbReference type="PROSITE" id="PS51257">
    <property type="entry name" value="PROKAR_LIPOPROTEIN"/>
    <property type="match status" value="1"/>
</dbReference>
<evidence type="ECO:0000313" key="2">
    <source>
        <dbReference type="Proteomes" id="UP000006329"/>
    </source>
</evidence>
<keyword evidence="1" id="KW-0449">Lipoprotein</keyword>
<dbReference type="RefSeq" id="WP_004468217.1">
    <property type="nucleotide sequence ID" value="NZ_AHON02000078.1"/>
</dbReference>
<sequence length="145" mass="16161">MKYSLSILLSASVLFQTIVFSSGLFGCILVEKAKICECNHGSKLQKHSNEEDKNFSKKVRSENRAVVSKKLPNCHSAKSGEVHACSCKKTENKLSQLSAFYSTLFSQKQTADIEHNPTIIQIIILEYSNSGILSFFSPLKPPRFS</sequence>